<dbReference type="RefSeq" id="WP_111726680.1">
    <property type="nucleotide sequence ID" value="NZ_CP065726.1"/>
</dbReference>
<proteinExistence type="predicted"/>
<evidence type="ECO:0000313" key="1">
    <source>
        <dbReference type="EMBL" id="QPT37492.1"/>
    </source>
</evidence>
<accession>A0A7T3BKX7</accession>
<protein>
    <submittedName>
        <fullName evidence="1">Uncharacterized protein</fullName>
    </submittedName>
</protein>
<dbReference type="GeneID" id="84020877"/>
<dbReference type="Proteomes" id="UP000594865">
    <property type="component" value="Chromosome"/>
</dbReference>
<organism evidence="1 2">
    <name type="scientific">Neisseria cinerea</name>
    <dbReference type="NCBI Taxonomy" id="483"/>
    <lineage>
        <taxon>Bacteria</taxon>
        <taxon>Pseudomonadati</taxon>
        <taxon>Pseudomonadota</taxon>
        <taxon>Betaproteobacteria</taxon>
        <taxon>Neisseriales</taxon>
        <taxon>Neisseriaceae</taxon>
        <taxon>Neisseria</taxon>
    </lineage>
</organism>
<evidence type="ECO:0000313" key="2">
    <source>
        <dbReference type="Proteomes" id="UP000594865"/>
    </source>
</evidence>
<gene>
    <name evidence="1" type="ORF">I6G28_06020</name>
</gene>
<sequence>MTTDMTIYLIEDNNSPVAQALRNSWKEREEKRRTWLKWKDENLPHDTILREWTDGRIAGFCFPSDIPKGWKKPNKNGLCWPLAKNPILKTMPKDEALKTEKEHLKEVGIDVPTMITEKDSNGKIFASWHIGPFIPVQFIWAGLDDDAPKGVVTPNYESELQKGAEKIRTGYLMEPPADFDWQNLLPGCRPIPKYEWDYLFGKWQDTHKGKES</sequence>
<dbReference type="EMBL" id="CP065726">
    <property type="protein sequence ID" value="QPT37492.1"/>
    <property type="molecule type" value="Genomic_DNA"/>
</dbReference>
<keyword evidence="2" id="KW-1185">Reference proteome</keyword>
<dbReference type="AlphaFoldDB" id="A0A7T3BKX7"/>
<name>A0A7T3BKX7_NEICI</name>
<reference evidence="1 2" key="1">
    <citation type="submission" date="2020-12" db="EMBL/GenBank/DDBJ databases">
        <title>FDA dAtabase for Regulatory Grade micrObial Sequences (FDA-ARGOS): Supporting development and validation of Infectious Disease Dx tests.</title>
        <authorList>
            <person name="Sproer C."/>
            <person name="Gronow S."/>
            <person name="Severitt S."/>
            <person name="Schroder I."/>
            <person name="Tallon L."/>
            <person name="Sadzewicz L."/>
            <person name="Zhao X."/>
            <person name="Boylan J."/>
            <person name="Ott S."/>
            <person name="Bowen H."/>
            <person name="Vavikolanu K."/>
            <person name="Mehta A."/>
            <person name="Aluvathingal J."/>
            <person name="Nadendla S."/>
            <person name="Lowell S."/>
            <person name="Myers T."/>
            <person name="Yan Y."/>
            <person name="Sichtig H."/>
        </authorList>
    </citation>
    <scope>NUCLEOTIDE SEQUENCE [LARGE SCALE GENOMIC DNA]</scope>
    <source>
        <strain evidence="1 2">FDAARGOS_871</strain>
    </source>
</reference>